<dbReference type="Proteomes" id="UP000006833">
    <property type="component" value="Chromosome"/>
</dbReference>
<evidence type="ECO:0000256" key="1">
    <source>
        <dbReference type="SAM" id="Phobius"/>
    </source>
</evidence>
<dbReference type="EMBL" id="CP000830">
    <property type="protein sequence ID" value="ABV94005.1"/>
    <property type="molecule type" value="Genomic_DNA"/>
</dbReference>
<keyword evidence="1" id="KW-1133">Transmembrane helix</keyword>
<reference evidence="3" key="1">
    <citation type="journal article" date="2010" name="ISME J.">
        <title>The complete genome sequence of the algal symbiont Dinoroseobacter shibae: a hitchhiker's guide to life in the sea.</title>
        <authorList>
            <person name="Wagner-Dobler I."/>
            <person name="Ballhausen B."/>
            <person name="Berger M."/>
            <person name="Brinkhoff T."/>
            <person name="Buchholz I."/>
            <person name="Bunk B."/>
            <person name="Cypionka H."/>
            <person name="Daniel R."/>
            <person name="Drepper T."/>
            <person name="Gerdts G."/>
            <person name="Hahnke S."/>
            <person name="Han C."/>
            <person name="Jahn D."/>
            <person name="Kalhoefer D."/>
            <person name="Kiss H."/>
            <person name="Klenk H.P."/>
            <person name="Kyrpides N."/>
            <person name="Liebl W."/>
            <person name="Liesegang H."/>
            <person name="Meincke L."/>
            <person name="Pati A."/>
            <person name="Petersen J."/>
            <person name="Piekarski T."/>
            <person name="Pommerenke C."/>
            <person name="Pradella S."/>
            <person name="Pukall R."/>
            <person name="Rabus R."/>
            <person name="Stackebrandt E."/>
            <person name="Thole S."/>
            <person name="Thompson L."/>
            <person name="Tielen P."/>
            <person name="Tomasch J."/>
            <person name="von Jan M."/>
            <person name="Wanphrut N."/>
            <person name="Wichels A."/>
            <person name="Zech H."/>
            <person name="Simon M."/>
        </authorList>
    </citation>
    <scope>NUCLEOTIDE SEQUENCE [LARGE SCALE GENOMIC DNA]</scope>
    <source>
        <strain evidence="3">DSM 16493 / NCIMB 14021 / DFL 12</strain>
    </source>
</reference>
<keyword evidence="1" id="KW-0812">Transmembrane</keyword>
<dbReference type="eggNOG" id="COG4961">
    <property type="taxonomic scope" value="Bacteria"/>
</dbReference>
<dbReference type="AlphaFoldDB" id="A8LR82"/>
<keyword evidence="3" id="KW-1185">Reference proteome</keyword>
<feature type="transmembrane region" description="Helical" evidence="1">
    <location>
        <begin position="21"/>
        <end position="43"/>
    </location>
</feature>
<evidence type="ECO:0000313" key="3">
    <source>
        <dbReference type="Proteomes" id="UP000006833"/>
    </source>
</evidence>
<dbReference type="KEGG" id="dsh:Dshi_2269"/>
<proteinExistence type="predicted"/>
<keyword evidence="1" id="KW-0472">Membrane</keyword>
<organism evidence="2 3">
    <name type="scientific">Dinoroseobacter shibae (strain DSM 16493 / NCIMB 14021 / DFL 12)</name>
    <dbReference type="NCBI Taxonomy" id="398580"/>
    <lineage>
        <taxon>Bacteria</taxon>
        <taxon>Pseudomonadati</taxon>
        <taxon>Pseudomonadota</taxon>
        <taxon>Alphaproteobacteria</taxon>
        <taxon>Rhodobacterales</taxon>
        <taxon>Roseobacteraceae</taxon>
        <taxon>Dinoroseobacter</taxon>
    </lineage>
</organism>
<gene>
    <name evidence="2" type="ordered locus">Dshi_2269</name>
</gene>
<dbReference type="OrthoDB" id="7876207at2"/>
<accession>A8LR82</accession>
<dbReference type="STRING" id="398580.Dshi_2269"/>
<dbReference type="RefSeq" id="WP_012178936.1">
    <property type="nucleotide sequence ID" value="NC_009952.1"/>
</dbReference>
<evidence type="ECO:0008006" key="4">
    <source>
        <dbReference type="Google" id="ProtNLM"/>
    </source>
</evidence>
<evidence type="ECO:0000313" key="2">
    <source>
        <dbReference type="EMBL" id="ABV94005.1"/>
    </source>
</evidence>
<dbReference type="HOGENOM" id="CLU_097527_0_0_5"/>
<protein>
    <recommendedName>
        <fullName evidence="4">TadE family protein</fullName>
    </recommendedName>
</protein>
<name>A8LR82_DINSH</name>
<sequence>MKWFLLKTLRSRFARDEKGLVIAEFLFAMCWLCWWYVASFAIFDGFRQYNASIKATYTVGDILSRQMLVVDRNYLDGLRGLYEYLIKFGSDADLRYTSLKWVADENQYEVHWSYATGDRTALTTADLVAMESKLPLLVDGEHILLVESWSIYHTLFRVGVRNGLEFNNYMVTSPRFAARVDYRG</sequence>